<name>A0A0E9TBW9_ANGAN</name>
<proteinExistence type="predicted"/>
<dbReference type="EMBL" id="GBXM01057476">
    <property type="protein sequence ID" value="JAH51101.1"/>
    <property type="molecule type" value="Transcribed_RNA"/>
</dbReference>
<protein>
    <submittedName>
        <fullName evidence="2">Uncharacterized protein</fullName>
    </submittedName>
</protein>
<evidence type="ECO:0000313" key="2">
    <source>
        <dbReference type="EMBL" id="JAH51101.1"/>
    </source>
</evidence>
<dbReference type="AlphaFoldDB" id="A0A0E9TBW9"/>
<feature type="region of interest" description="Disordered" evidence="1">
    <location>
        <begin position="18"/>
        <end position="39"/>
    </location>
</feature>
<accession>A0A0E9TBW9</accession>
<organism evidence="2">
    <name type="scientific">Anguilla anguilla</name>
    <name type="common">European freshwater eel</name>
    <name type="synonym">Muraena anguilla</name>
    <dbReference type="NCBI Taxonomy" id="7936"/>
    <lineage>
        <taxon>Eukaryota</taxon>
        <taxon>Metazoa</taxon>
        <taxon>Chordata</taxon>
        <taxon>Craniata</taxon>
        <taxon>Vertebrata</taxon>
        <taxon>Euteleostomi</taxon>
        <taxon>Actinopterygii</taxon>
        <taxon>Neopterygii</taxon>
        <taxon>Teleostei</taxon>
        <taxon>Anguilliformes</taxon>
        <taxon>Anguillidae</taxon>
        <taxon>Anguilla</taxon>
    </lineage>
</organism>
<reference evidence="2" key="1">
    <citation type="submission" date="2014-11" db="EMBL/GenBank/DDBJ databases">
        <authorList>
            <person name="Amaro Gonzalez C."/>
        </authorList>
    </citation>
    <scope>NUCLEOTIDE SEQUENCE</scope>
</reference>
<reference evidence="2" key="2">
    <citation type="journal article" date="2015" name="Fish Shellfish Immunol.">
        <title>Early steps in the European eel (Anguilla anguilla)-Vibrio vulnificus interaction in the gills: Role of the RtxA13 toxin.</title>
        <authorList>
            <person name="Callol A."/>
            <person name="Pajuelo D."/>
            <person name="Ebbesson L."/>
            <person name="Teles M."/>
            <person name="MacKenzie S."/>
            <person name="Amaro C."/>
        </authorList>
    </citation>
    <scope>NUCLEOTIDE SEQUENCE</scope>
</reference>
<sequence>MNACDCAGNNCMCISHRDQQHPDKDKKKRKKCSNLNLRI</sequence>
<evidence type="ECO:0000256" key="1">
    <source>
        <dbReference type="SAM" id="MobiDB-lite"/>
    </source>
</evidence>